<dbReference type="CDD" id="cd05006">
    <property type="entry name" value="SIS_GmhA"/>
    <property type="match status" value="1"/>
</dbReference>
<dbReference type="PROSITE" id="PS51464">
    <property type="entry name" value="SIS"/>
    <property type="match status" value="1"/>
</dbReference>
<dbReference type="InterPro" id="IPR001347">
    <property type="entry name" value="SIS_dom"/>
</dbReference>
<dbReference type="InterPro" id="IPR050099">
    <property type="entry name" value="SIS_GmhA/DiaA_subfam"/>
</dbReference>
<protein>
    <recommendedName>
        <fullName evidence="1">SIS domain-containing protein</fullName>
    </recommendedName>
</protein>
<accession>A0A1F7GC79</accession>
<gene>
    <name evidence="2" type="ORF">A2774_03085</name>
</gene>
<name>A0A1F7GC79_9BACT</name>
<dbReference type="EMBL" id="MFZG01000023">
    <property type="protein sequence ID" value="OGK16415.1"/>
    <property type="molecule type" value="Genomic_DNA"/>
</dbReference>
<dbReference type="AlphaFoldDB" id="A0A1F7GC79"/>
<feature type="domain" description="SIS" evidence="1">
    <location>
        <begin position="31"/>
        <end position="202"/>
    </location>
</feature>
<organism evidence="2 3">
    <name type="scientific">Candidatus Roizmanbacteria bacterium RIFCSPHIGHO2_01_FULL_39_12c</name>
    <dbReference type="NCBI Taxonomy" id="1802031"/>
    <lineage>
        <taxon>Bacteria</taxon>
        <taxon>Candidatus Roizmaniibacteriota</taxon>
    </lineage>
</organism>
<dbReference type="InterPro" id="IPR035461">
    <property type="entry name" value="GmhA/DiaA"/>
</dbReference>
<dbReference type="PANTHER" id="PTHR30390">
    <property type="entry name" value="SEDOHEPTULOSE 7-PHOSPHATE ISOMERASE / DNAA INITIATOR-ASSOCIATING FACTOR FOR REPLICATION INITIATION"/>
    <property type="match status" value="1"/>
</dbReference>
<dbReference type="SUPFAM" id="SSF53697">
    <property type="entry name" value="SIS domain"/>
    <property type="match status" value="1"/>
</dbReference>
<sequence length="209" mass="23463">MSNYIVEFSKKVQTALNNLPVNEITKSLNLLEAVYERDGRIYVFGNGGSLALATHWVSDFNKTVFSHHLDDHSRRFQAIRLPTTEEELTAWANDIGFDQVFAGPLQNYLHDSDIVIAISSSGASTNVIEAVKLAKKNKIPVIGISGFDGGKLHELADAKILVRTLKGEYGVVESVHGAILHLMTNYFKDYFNHLWTINQKKKKKGRRSF</sequence>
<dbReference type="GO" id="GO:0097367">
    <property type="term" value="F:carbohydrate derivative binding"/>
    <property type="evidence" value="ECO:0007669"/>
    <property type="project" value="InterPro"/>
</dbReference>
<evidence type="ECO:0000313" key="3">
    <source>
        <dbReference type="Proteomes" id="UP000177208"/>
    </source>
</evidence>
<dbReference type="Proteomes" id="UP000177208">
    <property type="component" value="Unassembled WGS sequence"/>
</dbReference>
<dbReference type="Gene3D" id="3.40.50.10490">
    <property type="entry name" value="Glucose-6-phosphate isomerase like protein, domain 1"/>
    <property type="match status" value="1"/>
</dbReference>
<comment type="caution">
    <text evidence="2">The sequence shown here is derived from an EMBL/GenBank/DDBJ whole genome shotgun (WGS) entry which is preliminary data.</text>
</comment>
<dbReference type="Pfam" id="PF13580">
    <property type="entry name" value="SIS_2"/>
    <property type="match status" value="1"/>
</dbReference>
<proteinExistence type="predicted"/>
<evidence type="ECO:0000259" key="1">
    <source>
        <dbReference type="PROSITE" id="PS51464"/>
    </source>
</evidence>
<dbReference type="InterPro" id="IPR046348">
    <property type="entry name" value="SIS_dom_sf"/>
</dbReference>
<dbReference type="PANTHER" id="PTHR30390:SF8">
    <property type="entry name" value="SUGAR ISOMERASE (SIS)"/>
    <property type="match status" value="1"/>
</dbReference>
<evidence type="ECO:0000313" key="2">
    <source>
        <dbReference type="EMBL" id="OGK16415.1"/>
    </source>
</evidence>
<reference evidence="2 3" key="1">
    <citation type="journal article" date="2016" name="Nat. Commun.">
        <title>Thousands of microbial genomes shed light on interconnected biogeochemical processes in an aquifer system.</title>
        <authorList>
            <person name="Anantharaman K."/>
            <person name="Brown C.T."/>
            <person name="Hug L.A."/>
            <person name="Sharon I."/>
            <person name="Castelle C.J."/>
            <person name="Probst A.J."/>
            <person name="Thomas B.C."/>
            <person name="Singh A."/>
            <person name="Wilkins M.J."/>
            <person name="Karaoz U."/>
            <person name="Brodie E.L."/>
            <person name="Williams K.H."/>
            <person name="Hubbard S.S."/>
            <person name="Banfield J.F."/>
        </authorList>
    </citation>
    <scope>NUCLEOTIDE SEQUENCE [LARGE SCALE GENOMIC DNA]</scope>
</reference>
<dbReference type="GO" id="GO:1901135">
    <property type="term" value="P:carbohydrate derivative metabolic process"/>
    <property type="evidence" value="ECO:0007669"/>
    <property type="project" value="InterPro"/>
</dbReference>